<evidence type="ECO:0000313" key="2">
    <source>
        <dbReference type="Proteomes" id="UP000001054"/>
    </source>
</evidence>
<organism evidence="1 2">
    <name type="scientific">Sinorhizobium fredii (strain NBRC 101917 / NGR234)</name>
    <dbReference type="NCBI Taxonomy" id="394"/>
    <lineage>
        <taxon>Bacteria</taxon>
        <taxon>Pseudomonadati</taxon>
        <taxon>Pseudomonadota</taxon>
        <taxon>Alphaproteobacteria</taxon>
        <taxon>Hyphomicrobiales</taxon>
        <taxon>Rhizobiaceae</taxon>
        <taxon>Sinorhizobium/Ensifer group</taxon>
        <taxon>Sinorhizobium</taxon>
    </lineage>
</organism>
<keyword evidence="1" id="KW-0614">Plasmid</keyword>
<dbReference type="AlphaFoldDB" id="C3KMU9"/>
<dbReference type="HOGENOM" id="CLU_2495742_0_0_5"/>
<reference evidence="2" key="1">
    <citation type="journal article" date="2004" name="J. Bacteriol.">
        <title>An evolutionary hot spot: the pNGR234b replicon of Rhizobium sp. strain NGR234.</title>
        <authorList>
            <person name="Streit W.R."/>
            <person name="Schmitz R.A."/>
            <person name="Perret X."/>
            <person name="Staehelin C."/>
            <person name="Deakin W.J."/>
            <person name="Raasch C."/>
            <person name="Liesegang H."/>
            <person name="Broughton W.J."/>
        </authorList>
    </citation>
    <scope>NUCLEOTIDE SEQUENCE [LARGE SCALE GENOMIC DNA]</scope>
    <source>
        <strain evidence="2">NBRC 101917 / NGR234</strain>
    </source>
</reference>
<dbReference type="KEGG" id="rhi:NGR_b00490"/>
<accession>C3KMU9</accession>
<evidence type="ECO:0000313" key="1">
    <source>
        <dbReference type="EMBL" id="ACP21522.1"/>
    </source>
</evidence>
<sequence>MIRRLRDQDNHRDSGETTYATGLHAAEHDVAGNTAVEAVAPQKILRLVTKARRSFSEEILNLPFSRGDRVAVNQRTPPTRRRYSIM</sequence>
<name>C3KMU9_SINFN</name>
<geneLocation type="plasmid" evidence="2">
    <name>sym pNGR234b</name>
</geneLocation>
<keyword evidence="2" id="KW-1185">Reference proteome</keyword>
<dbReference type="EMBL" id="CP000874">
    <property type="protein sequence ID" value="ACP21522.1"/>
    <property type="molecule type" value="Genomic_DNA"/>
</dbReference>
<gene>
    <name evidence="1" type="ordered locus">NGR_b00490</name>
</gene>
<reference evidence="1 2" key="2">
    <citation type="journal article" date="2009" name="Appl. Environ. Microbiol.">
        <title>Rhizobium sp. strain NGR234 possesses a remarkable number of secretion systems.</title>
        <authorList>
            <person name="Schmeisser C."/>
            <person name="Liesegang H."/>
            <person name="Krysciak D."/>
            <person name="Bakkou N."/>
            <person name="Le Quere A."/>
            <person name="Wollherr A."/>
            <person name="Heinemeyer I."/>
            <person name="Morgenstern B."/>
            <person name="Pommerening-Roeser A."/>
            <person name="Flores M."/>
            <person name="Palacios R."/>
            <person name="Brenner S."/>
            <person name="Gottschalk G."/>
            <person name="Schmitz R.A."/>
            <person name="Broughton W.J."/>
            <person name="Perret X."/>
            <person name="Strittmatter A.W."/>
            <person name="Streit W.R."/>
        </authorList>
    </citation>
    <scope>NUCLEOTIDE SEQUENCE [LARGE SCALE GENOMIC DNA]</scope>
    <source>
        <strain evidence="2">NBRC 101917 / NGR234</strain>
    </source>
</reference>
<dbReference type="Proteomes" id="UP000001054">
    <property type="component" value="Plasmid pNGR234b"/>
</dbReference>
<protein>
    <submittedName>
        <fullName evidence="1">Uncharacterized protein</fullName>
    </submittedName>
</protein>
<proteinExistence type="predicted"/>